<dbReference type="GO" id="GO:0016020">
    <property type="term" value="C:membrane"/>
    <property type="evidence" value="ECO:0007669"/>
    <property type="project" value="UniProtKB-SubCell"/>
</dbReference>
<dbReference type="GO" id="GO:0046872">
    <property type="term" value="F:metal ion binding"/>
    <property type="evidence" value="ECO:0007669"/>
    <property type="project" value="UniProtKB-KW"/>
</dbReference>
<name>A0A0A1GU08_9LACO</name>
<feature type="transmembrane region" description="Helical" evidence="11">
    <location>
        <begin position="181"/>
        <end position="201"/>
    </location>
</feature>
<dbReference type="HOGENOM" id="CLU_025778_1_0_9"/>
<dbReference type="CDD" id="cd23081">
    <property type="entry name" value="cpPDZ_EcRseP-like"/>
    <property type="match status" value="1"/>
</dbReference>
<dbReference type="EMBL" id="AP014680">
    <property type="protein sequence ID" value="BAP85742.1"/>
    <property type="molecule type" value="Genomic_DNA"/>
</dbReference>
<keyword evidence="8 11" id="KW-1133">Transmembrane helix</keyword>
<dbReference type="PANTHER" id="PTHR42837">
    <property type="entry name" value="REGULATOR OF SIGMA-E PROTEASE RSEP"/>
    <property type="match status" value="1"/>
</dbReference>
<feature type="transmembrane region" description="Helical" evidence="11">
    <location>
        <begin position="6"/>
        <end position="26"/>
    </location>
</feature>
<comment type="subcellular location">
    <subcellularLocation>
        <location evidence="2">Membrane</location>
        <topology evidence="2">Multi-pass membrane protein</topology>
    </subcellularLocation>
</comment>
<sequence length="423" mass="46673">MIITIIAFIIVFGVLVLVHEFGHYYFAKRSGILVREFSIGMGPKVWWHRKNGTTYTIRILPLGGYVRMAGSQDDDDDTLKPGTPVSLQLDDNQNVDTINASSKTTLFSGLPLQVADSDLVDDLYIEGYVNGDESELKRYQVNHDASIIESDGTQVRIAPRDVQFQSASLPQRMMTNFAGPMNNFILALVVFIGLGFVLPGIPNNSNVVGEIAQNSVAKKAGLKTGDEIIKVDQVKTDNWEKLGDQIASHPNEKMTVTIERDNKQQKITMTPKAVKQNGKKVGQIGIQEELSTNFKARINYGWTRFLTVFTLIFSVLGHMITHGFNLNDFGGPVAIYAGTSQATSLGVTGVLNFLAVLSINLGIVNLLPIPALDGGKLLLNIIEGIRRKPIPEQTEGIVTLIGFGLMMLLMILVTWNDIQRYFF</sequence>
<feature type="transmembrane region" description="Helical" evidence="11">
    <location>
        <begin position="345"/>
        <end position="369"/>
    </location>
</feature>
<dbReference type="STRING" id="1291742.LOOC260_112030"/>
<keyword evidence="6 11" id="KW-0378">Hydrolase</keyword>
<dbReference type="KEGG" id="lho:LOOC260_112030"/>
<feature type="transmembrane region" description="Helical" evidence="11">
    <location>
        <begin position="396"/>
        <end position="415"/>
    </location>
</feature>
<dbReference type="Pfam" id="PF02163">
    <property type="entry name" value="Peptidase_M50"/>
    <property type="match status" value="1"/>
</dbReference>
<dbReference type="GO" id="GO:0004222">
    <property type="term" value="F:metalloendopeptidase activity"/>
    <property type="evidence" value="ECO:0007669"/>
    <property type="project" value="InterPro"/>
</dbReference>
<evidence type="ECO:0000256" key="1">
    <source>
        <dbReference type="ARBA" id="ARBA00001947"/>
    </source>
</evidence>
<dbReference type="RefSeq" id="WP_041093629.1">
    <property type="nucleotide sequence ID" value="NZ_AP014680.1"/>
</dbReference>
<dbReference type="Pfam" id="PF17820">
    <property type="entry name" value="PDZ_6"/>
    <property type="match status" value="1"/>
</dbReference>
<comment type="similarity">
    <text evidence="3 11">Belongs to the peptidase M50B family.</text>
</comment>
<dbReference type="SMART" id="SM00228">
    <property type="entry name" value="PDZ"/>
    <property type="match status" value="1"/>
</dbReference>
<keyword evidence="5 11" id="KW-0812">Transmembrane</keyword>
<dbReference type="SUPFAM" id="SSF50156">
    <property type="entry name" value="PDZ domain-like"/>
    <property type="match status" value="1"/>
</dbReference>
<dbReference type="GO" id="GO:0006508">
    <property type="term" value="P:proteolysis"/>
    <property type="evidence" value="ECO:0007669"/>
    <property type="project" value="UniProtKB-KW"/>
</dbReference>
<reference evidence="13 14" key="1">
    <citation type="submission" date="2014-11" db="EMBL/GenBank/DDBJ databases">
        <title>Complete genome sequence and analysis of Lactobacillus hokkaidonensis LOOC260T.</title>
        <authorList>
            <person name="Tanizawa Y."/>
            <person name="Tohno M."/>
            <person name="Kaminuma E."/>
            <person name="Nakamura Y."/>
            <person name="Arita M."/>
        </authorList>
    </citation>
    <scope>NUCLEOTIDE SEQUENCE [LARGE SCALE GENOMIC DNA]</scope>
    <source>
        <strain evidence="13 14">LOOC260</strain>
    </source>
</reference>
<protein>
    <recommendedName>
        <fullName evidence="11">Zinc metalloprotease</fullName>
        <ecNumber evidence="11">3.4.24.-</ecNumber>
    </recommendedName>
</protein>
<dbReference type="PANTHER" id="PTHR42837:SF2">
    <property type="entry name" value="MEMBRANE METALLOPROTEASE ARASP2, CHLOROPLASTIC-RELATED"/>
    <property type="match status" value="1"/>
</dbReference>
<evidence type="ECO:0000313" key="14">
    <source>
        <dbReference type="Proteomes" id="UP000031620"/>
    </source>
</evidence>
<gene>
    <name evidence="13" type="ORF">LOOC260_112030</name>
</gene>
<evidence type="ECO:0000259" key="12">
    <source>
        <dbReference type="PROSITE" id="PS50106"/>
    </source>
</evidence>
<organism evidence="13 14">
    <name type="scientific">Paucilactobacillus hokkaidonensis JCM 18461</name>
    <dbReference type="NCBI Taxonomy" id="1291742"/>
    <lineage>
        <taxon>Bacteria</taxon>
        <taxon>Bacillati</taxon>
        <taxon>Bacillota</taxon>
        <taxon>Bacilli</taxon>
        <taxon>Lactobacillales</taxon>
        <taxon>Lactobacillaceae</taxon>
        <taxon>Paucilactobacillus</taxon>
    </lineage>
</organism>
<dbReference type="InterPro" id="IPR041489">
    <property type="entry name" value="PDZ_6"/>
</dbReference>
<proteinExistence type="inferred from homology"/>
<dbReference type="NCBIfam" id="TIGR00054">
    <property type="entry name" value="RIP metalloprotease RseP"/>
    <property type="match status" value="1"/>
</dbReference>
<keyword evidence="11" id="KW-0479">Metal-binding</keyword>
<evidence type="ECO:0000256" key="10">
    <source>
        <dbReference type="ARBA" id="ARBA00023136"/>
    </source>
</evidence>
<dbReference type="InterPro" id="IPR001478">
    <property type="entry name" value="PDZ"/>
</dbReference>
<keyword evidence="7 11" id="KW-0862">Zinc</keyword>
<dbReference type="InterPro" id="IPR036034">
    <property type="entry name" value="PDZ_sf"/>
</dbReference>
<dbReference type="Gene3D" id="2.30.42.10">
    <property type="match status" value="1"/>
</dbReference>
<comment type="cofactor">
    <cofactor evidence="1 11">
        <name>Zn(2+)</name>
        <dbReference type="ChEBI" id="CHEBI:29105"/>
    </cofactor>
</comment>
<evidence type="ECO:0000256" key="9">
    <source>
        <dbReference type="ARBA" id="ARBA00023049"/>
    </source>
</evidence>
<evidence type="ECO:0000256" key="7">
    <source>
        <dbReference type="ARBA" id="ARBA00022833"/>
    </source>
</evidence>
<keyword evidence="9 11" id="KW-0482">Metalloprotease</keyword>
<dbReference type="InterPro" id="IPR004387">
    <property type="entry name" value="Pept_M50_Zn"/>
</dbReference>
<dbReference type="Proteomes" id="UP000031620">
    <property type="component" value="Chromosome"/>
</dbReference>
<evidence type="ECO:0000256" key="3">
    <source>
        <dbReference type="ARBA" id="ARBA00007931"/>
    </source>
</evidence>
<dbReference type="EC" id="3.4.24.-" evidence="11"/>
<evidence type="ECO:0000256" key="4">
    <source>
        <dbReference type="ARBA" id="ARBA00022670"/>
    </source>
</evidence>
<evidence type="ECO:0000256" key="2">
    <source>
        <dbReference type="ARBA" id="ARBA00004141"/>
    </source>
</evidence>
<evidence type="ECO:0000256" key="11">
    <source>
        <dbReference type="RuleBase" id="RU362031"/>
    </source>
</evidence>
<feature type="transmembrane region" description="Helical" evidence="11">
    <location>
        <begin position="302"/>
        <end position="324"/>
    </location>
</feature>
<dbReference type="CDD" id="cd06163">
    <property type="entry name" value="S2P-M50_PDZ_RseP-like"/>
    <property type="match status" value="1"/>
</dbReference>
<evidence type="ECO:0000256" key="5">
    <source>
        <dbReference type="ARBA" id="ARBA00022692"/>
    </source>
</evidence>
<dbReference type="InterPro" id="IPR008915">
    <property type="entry name" value="Peptidase_M50"/>
</dbReference>
<evidence type="ECO:0000256" key="8">
    <source>
        <dbReference type="ARBA" id="ARBA00022989"/>
    </source>
</evidence>
<keyword evidence="4 13" id="KW-0645">Protease</keyword>
<dbReference type="AlphaFoldDB" id="A0A0A1GU08"/>
<feature type="domain" description="PDZ" evidence="12">
    <location>
        <begin position="194"/>
        <end position="232"/>
    </location>
</feature>
<dbReference type="PROSITE" id="PS50106">
    <property type="entry name" value="PDZ"/>
    <property type="match status" value="1"/>
</dbReference>
<keyword evidence="10 11" id="KW-0472">Membrane</keyword>
<accession>A0A0A1GU08</accession>
<evidence type="ECO:0000256" key="6">
    <source>
        <dbReference type="ARBA" id="ARBA00022801"/>
    </source>
</evidence>
<evidence type="ECO:0000313" key="13">
    <source>
        <dbReference type="EMBL" id="BAP85742.1"/>
    </source>
</evidence>